<dbReference type="OrthoDB" id="3589776at2"/>
<protein>
    <recommendedName>
        <fullName evidence="5">Integrase</fullName>
    </recommendedName>
</protein>
<proteinExistence type="predicted"/>
<dbReference type="InterPro" id="IPR013762">
    <property type="entry name" value="Integrase-like_cat_sf"/>
</dbReference>
<dbReference type="SUPFAM" id="SSF56349">
    <property type="entry name" value="DNA breaking-rejoining enzymes"/>
    <property type="match status" value="1"/>
</dbReference>
<dbReference type="Gene3D" id="1.10.443.10">
    <property type="entry name" value="Intergrase catalytic core"/>
    <property type="match status" value="1"/>
</dbReference>
<dbReference type="Proteomes" id="UP000195880">
    <property type="component" value="Chromosome"/>
</dbReference>
<keyword evidence="4" id="KW-1185">Reference proteome</keyword>
<dbReference type="GO" id="GO:0015074">
    <property type="term" value="P:DNA integration"/>
    <property type="evidence" value="ECO:0007669"/>
    <property type="project" value="InterPro"/>
</dbReference>
<reference evidence="3 4" key="1">
    <citation type="submission" date="2017-05" db="EMBL/GenBank/DDBJ databases">
        <title>Streptomyces alboflavus Genome sequencing and assembly.</title>
        <authorList>
            <person name="Wang Y."/>
            <person name="Du B."/>
            <person name="Ding Y."/>
            <person name="Liu H."/>
            <person name="Hou Q."/>
            <person name="Liu K."/>
            <person name="Wang C."/>
            <person name="Yao L."/>
        </authorList>
    </citation>
    <scope>NUCLEOTIDE SEQUENCE [LARGE SCALE GENOMIC DNA]</scope>
    <source>
        <strain evidence="3 4">MDJK44</strain>
    </source>
</reference>
<organism evidence="3 4">
    <name type="scientific">Streptomyces alboflavus</name>
    <dbReference type="NCBI Taxonomy" id="67267"/>
    <lineage>
        <taxon>Bacteria</taxon>
        <taxon>Bacillati</taxon>
        <taxon>Actinomycetota</taxon>
        <taxon>Actinomycetes</taxon>
        <taxon>Kitasatosporales</taxon>
        <taxon>Streptomycetaceae</taxon>
        <taxon>Streptomyces</taxon>
    </lineage>
</organism>
<dbReference type="RefSeq" id="WP_087882364.1">
    <property type="nucleotide sequence ID" value="NZ_CP021748.1"/>
</dbReference>
<dbReference type="AlphaFoldDB" id="A0A1Z1W2G7"/>
<dbReference type="GO" id="GO:0003677">
    <property type="term" value="F:DNA binding"/>
    <property type="evidence" value="ECO:0007669"/>
    <property type="project" value="InterPro"/>
</dbReference>
<evidence type="ECO:0000256" key="2">
    <source>
        <dbReference type="SAM" id="MobiDB-lite"/>
    </source>
</evidence>
<gene>
    <name evidence="3" type="ORF">SMD44_00009</name>
</gene>
<dbReference type="EMBL" id="CP021748">
    <property type="protein sequence ID" value="ARX80611.1"/>
    <property type="molecule type" value="Genomic_DNA"/>
</dbReference>
<evidence type="ECO:0000256" key="1">
    <source>
        <dbReference type="ARBA" id="ARBA00023172"/>
    </source>
</evidence>
<keyword evidence="1" id="KW-0233">DNA recombination</keyword>
<evidence type="ECO:0000313" key="4">
    <source>
        <dbReference type="Proteomes" id="UP000195880"/>
    </source>
</evidence>
<evidence type="ECO:0008006" key="5">
    <source>
        <dbReference type="Google" id="ProtNLM"/>
    </source>
</evidence>
<evidence type="ECO:0000313" key="3">
    <source>
        <dbReference type="EMBL" id="ARX80611.1"/>
    </source>
</evidence>
<sequence>MAAAAAQTIADVVRYNELFTTDQFADGLRPFNGQPGTIVAGKKRPANGENSTPVVSPEVLQPLLAACLYMVQTLGPHVVEFVGRVAEARRERDALARPVYIRAGKRTSGEEGTPGDAQCPLDGRTRNALLTAIEHRISEGRPLDRPPSHQISRRRNNNTLASTDPLLPVNFSAVARDADIGSFPMPWVNLLREDLERAVTAVGVEAPFGRDAAEVPRADGKGPVPWTAPIGELDMDPLVARMRSACLLLTAAVSGMRASELAELLVGCRRPPQESYRGLRRFRIGGKLIKGQALGGTDDEWVVTDEVYEAIALAERLHDSSSPHLFRVSGFASTYKHFRSWVNSPAGQRLGLAPIPDGPVNLRMLRRTLAVELAYRPGGLLAAKIHLKHVSVITTEGYANRPGGSQSRFLAEVGKEEEKRNLVIVTEEWENARAGIKPSGPGARDLLEFFQSVDGKLDDALQTAPNVITNDQQVRGMLTKRAKTLHLGSANYCWFADPAKALCLKLAGTPTVDRPLIGMCDSARCPQATHHPRHRPVWEKTVEQNKVFIGMLGRGQKAERTCLEAELARAEKVIAAIDAASGGPTAAAGTEG</sequence>
<dbReference type="InterPro" id="IPR011010">
    <property type="entry name" value="DNA_brk_join_enz"/>
</dbReference>
<feature type="compositionally biased region" description="Basic and acidic residues" evidence="2">
    <location>
        <begin position="136"/>
        <end position="147"/>
    </location>
</feature>
<accession>A0A1Z1W2G7</accession>
<dbReference type="GO" id="GO:0006310">
    <property type="term" value="P:DNA recombination"/>
    <property type="evidence" value="ECO:0007669"/>
    <property type="project" value="UniProtKB-KW"/>
</dbReference>
<feature type="region of interest" description="Disordered" evidence="2">
    <location>
        <begin position="136"/>
        <end position="159"/>
    </location>
</feature>
<dbReference type="KEGG" id="salf:SMD44_00009"/>
<name>A0A1Z1W2G7_9ACTN</name>